<sequence length="385" mass="42611">MGRSRQISSSGLWASLTGWGKTRLGSLMCIAVALHGGRAWWVAPSYPVSAVGWRGIRQLARQIPDTDIRHVDRIITMPSGGTVQVRSADNPDSLRGEGLDFVVLDECAFIKEAAWTEALRPALSDRQGRALFISTPKGRNWFWRHWQRGYDGSDGEWKSWRFPTSSNPYIPVSEIEAAKNSLPDRIFRQEYLAEFIDDAGGVFRGVMDAATAEEQTQATPGHAYVMGVDWGKYNDFTVLAMVDATNGEVVAVDRFNQIDWAIQTGRLKALYERFMPDTIIAERNSMGDPLVEQLIGDGLPVMAFTTTNASKAQIIDGLALAFERKDIKILADPVLVSELQAFEAQRLPSGMLRYSAPDGMHDDTVMALAMAWHGLARGGFIWGLA</sequence>
<dbReference type="Pfam" id="PF03237">
    <property type="entry name" value="Terminase_6N"/>
    <property type="match status" value="1"/>
</dbReference>
<evidence type="ECO:0000259" key="2">
    <source>
        <dbReference type="Pfam" id="PF17289"/>
    </source>
</evidence>
<dbReference type="AlphaFoldDB" id="A0A6M3KQH2"/>
<dbReference type="Gene3D" id="3.40.50.300">
    <property type="entry name" value="P-loop containing nucleotide triphosphate hydrolases"/>
    <property type="match status" value="1"/>
</dbReference>
<accession>A0A6M3KQH2</accession>
<dbReference type="InterPro" id="IPR035421">
    <property type="entry name" value="Terminase_6C"/>
</dbReference>
<dbReference type="Pfam" id="PF17289">
    <property type="entry name" value="Terminase_6C"/>
    <property type="match status" value="1"/>
</dbReference>
<dbReference type="EMBL" id="MT141523">
    <property type="protein sequence ID" value="QJA64632.1"/>
    <property type="molecule type" value="Genomic_DNA"/>
</dbReference>
<protein>
    <submittedName>
        <fullName evidence="4">Putative terminase</fullName>
    </submittedName>
</protein>
<organism evidence="4">
    <name type="scientific">viral metagenome</name>
    <dbReference type="NCBI Taxonomy" id="1070528"/>
    <lineage>
        <taxon>unclassified sequences</taxon>
        <taxon>metagenomes</taxon>
        <taxon>organismal metagenomes</taxon>
    </lineage>
</organism>
<keyword evidence="1" id="KW-1188">Viral release from host cell</keyword>
<gene>
    <name evidence="4" type="ORF">MM415A00233_0042</name>
    <name evidence="3" type="ORF">MM415B00478_0029</name>
</gene>
<name>A0A6M3KQH2_9ZZZZ</name>
<evidence type="ECO:0000313" key="4">
    <source>
        <dbReference type="EMBL" id="QJA84040.1"/>
    </source>
</evidence>
<evidence type="ECO:0000313" key="3">
    <source>
        <dbReference type="EMBL" id="QJA64632.1"/>
    </source>
</evidence>
<reference evidence="4" key="1">
    <citation type="submission" date="2020-03" db="EMBL/GenBank/DDBJ databases">
        <title>The deep terrestrial virosphere.</title>
        <authorList>
            <person name="Holmfeldt K."/>
            <person name="Nilsson E."/>
            <person name="Simone D."/>
            <person name="Lopez-Fernandez M."/>
            <person name="Wu X."/>
            <person name="de Brujin I."/>
            <person name="Lundin D."/>
            <person name="Andersson A."/>
            <person name="Bertilsson S."/>
            <person name="Dopson M."/>
        </authorList>
    </citation>
    <scope>NUCLEOTIDE SEQUENCE</scope>
    <source>
        <strain evidence="4">MM415A00233</strain>
        <strain evidence="3">MM415B00478</strain>
    </source>
</reference>
<dbReference type="InterPro" id="IPR027417">
    <property type="entry name" value="P-loop_NTPase"/>
</dbReference>
<proteinExistence type="predicted"/>
<evidence type="ECO:0000256" key="1">
    <source>
        <dbReference type="ARBA" id="ARBA00022612"/>
    </source>
</evidence>
<dbReference type="EMBL" id="MT142522">
    <property type="protein sequence ID" value="QJA84040.1"/>
    <property type="molecule type" value="Genomic_DNA"/>
</dbReference>
<feature type="domain" description="Terminase large subunit gp17-like C-terminal" evidence="2">
    <location>
        <begin position="226"/>
        <end position="372"/>
    </location>
</feature>
<dbReference type="Gene3D" id="3.30.420.240">
    <property type="match status" value="1"/>
</dbReference>